<dbReference type="EMBL" id="JAWDIE010000003">
    <property type="protein sequence ID" value="MEJ7137412.1"/>
    <property type="molecule type" value="Genomic_DNA"/>
</dbReference>
<organism evidence="1 2">
    <name type="scientific">Amphibiibacter pelophylacis</name>
    <dbReference type="NCBI Taxonomy" id="1799477"/>
    <lineage>
        <taxon>Bacteria</taxon>
        <taxon>Pseudomonadati</taxon>
        <taxon>Pseudomonadota</taxon>
        <taxon>Betaproteobacteria</taxon>
        <taxon>Burkholderiales</taxon>
        <taxon>Sphaerotilaceae</taxon>
        <taxon>Amphibiibacter</taxon>
    </lineage>
</organism>
<accession>A0ACC6P005</accession>
<sequence>MRLREKLWFRPLVSALLSVLAAFAAMLADGFAAELNLPEIKPDSLESLLSVISASMLGIAVFAVGAMISAYASATTAATPRSFPLVLRDDVSQNALSAFIGAFIFSIVAQVALQNGVYGRPGRFVLFVITLGVFALVILRFVGWVDRIARLGRMGNTVDRVETATARALQRHAFEPLLGGVPLAAPLSGPAVPPQRVGYVQDVDLACLQKIAQRLNTRIHVAARPGRFVAPGSALAQVDCATLTEDDARAIQAAFAIGGDRTFDADPRFGLIVLSEISSRALSPAVNDPGTAIDILGTLVRLFAGWAEASAATPPAPPRFDRIAVPDLALDDLLTDAFGGTLRDGAGCVEVAIHLQKALAALTQMGHPALARAARDQADYALSYAEASLKMPQEIEAVRAAAMAVGRV</sequence>
<evidence type="ECO:0000313" key="2">
    <source>
        <dbReference type="Proteomes" id="UP001364695"/>
    </source>
</evidence>
<comment type="caution">
    <text evidence="1">The sequence shown here is derived from an EMBL/GenBank/DDBJ whole genome shotgun (WGS) entry which is preliminary data.</text>
</comment>
<gene>
    <name evidence="1" type="ORF">RV045_03070</name>
</gene>
<keyword evidence="2" id="KW-1185">Reference proteome</keyword>
<protein>
    <submittedName>
        <fullName evidence="1">DUF2254 domain-containing protein</fullName>
    </submittedName>
</protein>
<name>A0ACC6P005_9BURK</name>
<reference evidence="1" key="1">
    <citation type="submission" date="2023-10" db="EMBL/GenBank/DDBJ databases">
        <title>Amphibacter perezi, gen. nov., sp. nov. a novel taxa of the family Comamonadaceae, class Betaproteobacteria isolated from the skin microbiota of Pelophylax perezi from different populations.</title>
        <authorList>
            <person name="Costa S."/>
            <person name="Proenca D.N."/>
            <person name="Lopes I."/>
            <person name="Morais P.V."/>
        </authorList>
    </citation>
    <scope>NUCLEOTIDE SEQUENCE</scope>
    <source>
        <strain evidence="1">SL12-8</strain>
    </source>
</reference>
<dbReference type="Proteomes" id="UP001364695">
    <property type="component" value="Unassembled WGS sequence"/>
</dbReference>
<proteinExistence type="predicted"/>
<evidence type="ECO:0000313" key="1">
    <source>
        <dbReference type="EMBL" id="MEJ7137412.1"/>
    </source>
</evidence>